<gene>
    <name evidence="2" type="ORF">Tco_0860731</name>
</gene>
<organism evidence="2 3">
    <name type="scientific">Tanacetum coccineum</name>
    <dbReference type="NCBI Taxonomy" id="301880"/>
    <lineage>
        <taxon>Eukaryota</taxon>
        <taxon>Viridiplantae</taxon>
        <taxon>Streptophyta</taxon>
        <taxon>Embryophyta</taxon>
        <taxon>Tracheophyta</taxon>
        <taxon>Spermatophyta</taxon>
        <taxon>Magnoliopsida</taxon>
        <taxon>eudicotyledons</taxon>
        <taxon>Gunneridae</taxon>
        <taxon>Pentapetalae</taxon>
        <taxon>asterids</taxon>
        <taxon>campanulids</taxon>
        <taxon>Asterales</taxon>
        <taxon>Asteraceae</taxon>
        <taxon>Asteroideae</taxon>
        <taxon>Anthemideae</taxon>
        <taxon>Anthemidinae</taxon>
        <taxon>Tanacetum</taxon>
    </lineage>
</organism>
<reference evidence="2" key="1">
    <citation type="journal article" date="2022" name="Int. J. Mol. Sci.">
        <title>Draft Genome of Tanacetum Coccineum: Genomic Comparison of Closely Related Tanacetum-Family Plants.</title>
        <authorList>
            <person name="Yamashiro T."/>
            <person name="Shiraishi A."/>
            <person name="Nakayama K."/>
            <person name="Satake H."/>
        </authorList>
    </citation>
    <scope>NUCLEOTIDE SEQUENCE</scope>
</reference>
<feature type="compositionally biased region" description="Gly residues" evidence="1">
    <location>
        <begin position="69"/>
        <end position="82"/>
    </location>
</feature>
<comment type="caution">
    <text evidence="2">The sequence shown here is derived from an EMBL/GenBank/DDBJ whole genome shotgun (WGS) entry which is preliminary data.</text>
</comment>
<dbReference type="EMBL" id="BQNB010013250">
    <property type="protein sequence ID" value="GJT13689.1"/>
    <property type="molecule type" value="Genomic_DNA"/>
</dbReference>
<proteinExistence type="predicted"/>
<protein>
    <submittedName>
        <fullName evidence="2">Uncharacterized protein</fullName>
    </submittedName>
</protein>
<sequence length="149" mass="16248">MNNLRFRKRNRLKALDEGFSSKNYVRKFLRALHPKWRAKGLFVLCMERGFLSQKESGGGRGVKEKKQGDGGAHSLGNGGTLSGTGAAQSSNTVDDIGKDNDGLSLSPTKELEDSDAKESFVANSQPKPGDVGCFSDTRKRKRVVLDDSE</sequence>
<accession>A0ABQ5BLG5</accession>
<feature type="region of interest" description="Disordered" evidence="1">
    <location>
        <begin position="53"/>
        <end position="135"/>
    </location>
</feature>
<feature type="compositionally biased region" description="Basic and acidic residues" evidence="1">
    <location>
        <begin position="109"/>
        <end position="118"/>
    </location>
</feature>
<evidence type="ECO:0000256" key="1">
    <source>
        <dbReference type="SAM" id="MobiDB-lite"/>
    </source>
</evidence>
<keyword evidence="3" id="KW-1185">Reference proteome</keyword>
<dbReference type="Proteomes" id="UP001151760">
    <property type="component" value="Unassembled WGS sequence"/>
</dbReference>
<reference evidence="2" key="2">
    <citation type="submission" date="2022-01" db="EMBL/GenBank/DDBJ databases">
        <authorList>
            <person name="Yamashiro T."/>
            <person name="Shiraishi A."/>
            <person name="Satake H."/>
            <person name="Nakayama K."/>
        </authorList>
    </citation>
    <scope>NUCLEOTIDE SEQUENCE</scope>
</reference>
<evidence type="ECO:0000313" key="2">
    <source>
        <dbReference type="EMBL" id="GJT13689.1"/>
    </source>
</evidence>
<name>A0ABQ5BLG5_9ASTR</name>
<evidence type="ECO:0000313" key="3">
    <source>
        <dbReference type="Proteomes" id="UP001151760"/>
    </source>
</evidence>